<gene>
    <name evidence="3" type="ORF">CWR48_17460</name>
</gene>
<dbReference type="PANTHER" id="PTHR36834:SF1">
    <property type="entry name" value="INTEGRAL MEMBRANE PROTEIN"/>
    <property type="match status" value="1"/>
</dbReference>
<reference evidence="4" key="1">
    <citation type="submission" date="2017-11" db="EMBL/GenBank/DDBJ databases">
        <authorList>
            <person name="Zhu W."/>
        </authorList>
    </citation>
    <scope>NUCLEOTIDE SEQUENCE [LARGE SCALE GENOMIC DNA]</scope>
    <source>
        <strain evidence="4">CAU 1183</strain>
    </source>
</reference>
<dbReference type="OrthoDB" id="4822551at2"/>
<keyword evidence="1" id="KW-0812">Transmembrane</keyword>
<dbReference type="InterPro" id="IPR053150">
    <property type="entry name" value="Teicoplanin_resist-assoc"/>
</dbReference>
<dbReference type="RefSeq" id="WP_115774613.1">
    <property type="nucleotide sequence ID" value="NZ_PIOC01000027.1"/>
</dbReference>
<keyword evidence="1" id="KW-1133">Transmembrane helix</keyword>
<evidence type="ECO:0000313" key="3">
    <source>
        <dbReference type="EMBL" id="RDW16426.1"/>
    </source>
</evidence>
<protein>
    <submittedName>
        <fullName evidence="3">VanZ family protein</fullName>
    </submittedName>
</protein>
<dbReference type="Proteomes" id="UP000257143">
    <property type="component" value="Unassembled WGS sequence"/>
</dbReference>
<feature type="transmembrane region" description="Helical" evidence="1">
    <location>
        <begin position="171"/>
        <end position="190"/>
    </location>
</feature>
<evidence type="ECO:0000313" key="4">
    <source>
        <dbReference type="Proteomes" id="UP000257143"/>
    </source>
</evidence>
<dbReference type="AlphaFoldDB" id="A0A3D8PK32"/>
<feature type="domain" description="VanZ-like" evidence="2">
    <location>
        <begin position="70"/>
        <end position="187"/>
    </location>
</feature>
<dbReference type="EMBL" id="PIOC01000027">
    <property type="protein sequence ID" value="RDW16426.1"/>
    <property type="molecule type" value="Genomic_DNA"/>
</dbReference>
<feature type="transmembrane region" description="Helical" evidence="1">
    <location>
        <begin position="102"/>
        <end position="130"/>
    </location>
</feature>
<organism evidence="3 4">
    <name type="scientific">Oceanobacillus arenosus</name>
    <dbReference type="NCBI Taxonomy" id="1229153"/>
    <lineage>
        <taxon>Bacteria</taxon>
        <taxon>Bacillati</taxon>
        <taxon>Bacillota</taxon>
        <taxon>Bacilli</taxon>
        <taxon>Bacillales</taxon>
        <taxon>Bacillaceae</taxon>
        <taxon>Oceanobacillus</taxon>
    </lineage>
</organism>
<name>A0A3D8PK32_9BACI</name>
<dbReference type="InterPro" id="IPR006976">
    <property type="entry name" value="VanZ-like"/>
</dbReference>
<feature type="transmembrane region" description="Helical" evidence="1">
    <location>
        <begin position="64"/>
        <end position="82"/>
    </location>
</feature>
<dbReference type="PANTHER" id="PTHR36834">
    <property type="entry name" value="MEMBRANE PROTEIN-RELATED"/>
    <property type="match status" value="1"/>
</dbReference>
<proteinExistence type="predicted"/>
<evidence type="ECO:0000256" key="1">
    <source>
        <dbReference type="SAM" id="Phobius"/>
    </source>
</evidence>
<keyword evidence="1" id="KW-0472">Membrane</keyword>
<accession>A0A3D8PK32</accession>
<evidence type="ECO:0000259" key="2">
    <source>
        <dbReference type="Pfam" id="PF04892"/>
    </source>
</evidence>
<keyword evidence="4" id="KW-1185">Reference proteome</keyword>
<dbReference type="Pfam" id="PF04892">
    <property type="entry name" value="VanZ"/>
    <property type="match status" value="1"/>
</dbReference>
<feature type="transmembrane region" description="Helical" evidence="1">
    <location>
        <begin position="33"/>
        <end position="52"/>
    </location>
</feature>
<feature type="transmembrane region" description="Helical" evidence="1">
    <location>
        <begin position="142"/>
        <end position="159"/>
    </location>
</feature>
<sequence>MKRTIIFSIIISQLLFYICLPVFLQLFIYLHPIVMIFVWICMTALVIFLTFLIRNQTLAIPNWLLNLLMVGYSICLLVLLFFRPNDQVYDNWNWIPFSTIGFYLAGNATPLVAFYNLAANIVLFIPFGLIPMMAGKSNAMRFLIPLVFISLIEFCQFITQRGSLDIDDLILNMLGVFVGYMLIPIFRRVVIIRN</sequence>
<feature type="transmembrane region" description="Helical" evidence="1">
    <location>
        <begin position="5"/>
        <end position="27"/>
    </location>
</feature>
<comment type="caution">
    <text evidence="3">The sequence shown here is derived from an EMBL/GenBank/DDBJ whole genome shotgun (WGS) entry which is preliminary data.</text>
</comment>